<keyword evidence="2" id="KW-1185">Reference proteome</keyword>
<sequence>MISPQHLSNLDAHLESYHPDEHKSVKAAKEKRKEKIALRKAQKLQSSNIDFNVDHDDEETESEE</sequence>
<evidence type="ECO:0000256" key="1">
    <source>
        <dbReference type="SAM" id="MobiDB-lite"/>
    </source>
</evidence>
<dbReference type="AlphaFoldDB" id="A0A1I8BJ21"/>
<feature type="region of interest" description="Disordered" evidence="1">
    <location>
        <begin position="1"/>
        <end position="64"/>
    </location>
</feature>
<name>A0A1I8BJ21_MELHA</name>
<evidence type="ECO:0000313" key="3">
    <source>
        <dbReference type="WBParaSite" id="MhA1_Contig2645.frz3.gene2"/>
    </source>
</evidence>
<feature type="compositionally biased region" description="Basic and acidic residues" evidence="1">
    <location>
        <begin position="12"/>
        <end position="37"/>
    </location>
</feature>
<accession>A0A1I8BJ21</accession>
<reference evidence="3" key="1">
    <citation type="submission" date="2016-11" db="UniProtKB">
        <authorList>
            <consortium name="WormBaseParasite"/>
        </authorList>
    </citation>
    <scope>IDENTIFICATION</scope>
</reference>
<evidence type="ECO:0000313" key="2">
    <source>
        <dbReference type="Proteomes" id="UP000095281"/>
    </source>
</evidence>
<dbReference type="Proteomes" id="UP000095281">
    <property type="component" value="Unplaced"/>
</dbReference>
<dbReference type="WBParaSite" id="MhA1_Contig2645.frz3.gene2">
    <property type="protein sequence ID" value="MhA1_Contig2645.frz3.gene2"/>
    <property type="gene ID" value="MhA1_Contig2645.frz3.gene2"/>
</dbReference>
<feature type="compositionally biased region" description="Acidic residues" evidence="1">
    <location>
        <begin position="55"/>
        <end position="64"/>
    </location>
</feature>
<protein>
    <submittedName>
        <fullName evidence="3">Zinc finger protein</fullName>
    </submittedName>
</protein>
<organism evidence="2 3">
    <name type="scientific">Meloidogyne hapla</name>
    <name type="common">Root-knot nematode worm</name>
    <dbReference type="NCBI Taxonomy" id="6305"/>
    <lineage>
        <taxon>Eukaryota</taxon>
        <taxon>Metazoa</taxon>
        <taxon>Ecdysozoa</taxon>
        <taxon>Nematoda</taxon>
        <taxon>Chromadorea</taxon>
        <taxon>Rhabditida</taxon>
        <taxon>Tylenchina</taxon>
        <taxon>Tylenchomorpha</taxon>
        <taxon>Tylenchoidea</taxon>
        <taxon>Meloidogynidae</taxon>
        <taxon>Meloidogyninae</taxon>
        <taxon>Meloidogyne</taxon>
    </lineage>
</organism>
<proteinExistence type="predicted"/>